<dbReference type="EMBL" id="JABZEC010000001">
    <property type="protein sequence ID" value="NVY95692.1"/>
    <property type="molecule type" value="Genomic_DNA"/>
</dbReference>
<dbReference type="RefSeq" id="WP_176941863.1">
    <property type="nucleotide sequence ID" value="NZ_JABZEC010000001.1"/>
</dbReference>
<evidence type="ECO:0000256" key="4">
    <source>
        <dbReference type="ARBA" id="ARBA00022801"/>
    </source>
</evidence>
<keyword evidence="4 8" id="KW-0378">Hydrolase</keyword>
<dbReference type="GO" id="GO:0019284">
    <property type="term" value="P:L-methionine salvage from S-adenosylmethionine"/>
    <property type="evidence" value="ECO:0007669"/>
    <property type="project" value="TreeGrafter"/>
</dbReference>
<evidence type="ECO:0000256" key="6">
    <source>
        <dbReference type="ARBA" id="ARBA00050313"/>
    </source>
</evidence>
<proteinExistence type="predicted"/>
<dbReference type="Proteomes" id="UP000563523">
    <property type="component" value="Unassembled WGS sequence"/>
</dbReference>
<evidence type="ECO:0000256" key="3">
    <source>
        <dbReference type="ARBA" id="ARBA00022605"/>
    </source>
</evidence>
<dbReference type="AlphaFoldDB" id="A0A850R524"/>
<evidence type="ECO:0000256" key="5">
    <source>
        <dbReference type="ARBA" id="ARBA00023167"/>
    </source>
</evidence>
<dbReference type="InterPro" id="IPR035994">
    <property type="entry name" value="Nucleoside_phosphorylase_sf"/>
</dbReference>
<feature type="domain" description="Nucleoside phosphorylase" evidence="7">
    <location>
        <begin position="2"/>
        <end position="224"/>
    </location>
</feature>
<dbReference type="FunFam" id="3.40.50.1580:FF:000001">
    <property type="entry name" value="MTA/SAH nucleosidase family protein"/>
    <property type="match status" value="1"/>
</dbReference>
<sequence>MKIGVIVAMAEEMGLLEESLLETQTTEIAGIKFISGHYHNHELVMAQSGIGKVQAALVTTLLCDQFTPDLIINTGSAGGIGSGLRIGDLVVARKVAYHDVDVTASGYKPGQLPQQPRYFDSDLQVVKQIMHASQAIKQPAHTGLIVSGDQFIADRQEIAAILVNFPEALAAEMEGAAVGQVASQFQIPFVVIRAMSDVGDENAAVSFDQFVVEAGRRSVQMLLNFMDQN</sequence>
<evidence type="ECO:0000256" key="2">
    <source>
        <dbReference type="ARBA" id="ARBA00011974"/>
    </source>
</evidence>
<dbReference type="InterPro" id="IPR000845">
    <property type="entry name" value="Nucleoside_phosphorylase_d"/>
</dbReference>
<keyword evidence="8" id="KW-0326">Glycosidase</keyword>
<dbReference type="GO" id="GO:0019509">
    <property type="term" value="P:L-methionine salvage from methylthioadenosine"/>
    <property type="evidence" value="ECO:0007669"/>
    <property type="project" value="UniProtKB-UniPathway"/>
</dbReference>
<dbReference type="NCBIfam" id="TIGR01704">
    <property type="entry name" value="MTA_SAH-Nsdase"/>
    <property type="match status" value="1"/>
</dbReference>
<dbReference type="Pfam" id="PF01048">
    <property type="entry name" value="PNP_UDP_1"/>
    <property type="match status" value="1"/>
</dbReference>
<dbReference type="GO" id="GO:0009164">
    <property type="term" value="P:nucleoside catabolic process"/>
    <property type="evidence" value="ECO:0007669"/>
    <property type="project" value="InterPro"/>
</dbReference>
<protein>
    <recommendedName>
        <fullName evidence="2">adenosylhomocysteine nucleosidase</fullName>
        <ecNumber evidence="2">3.2.2.9</ecNumber>
    </recommendedName>
</protein>
<comment type="caution">
    <text evidence="8">The sequence shown here is derived from an EMBL/GenBank/DDBJ whole genome shotgun (WGS) entry which is preliminary data.</text>
</comment>
<dbReference type="NCBIfam" id="NF004079">
    <property type="entry name" value="PRK05584.1"/>
    <property type="match status" value="1"/>
</dbReference>
<gene>
    <name evidence="8" type="ORF">HU830_00515</name>
</gene>
<keyword evidence="9" id="KW-1185">Reference proteome</keyword>
<dbReference type="SUPFAM" id="SSF53167">
    <property type="entry name" value="Purine and uridine phosphorylases"/>
    <property type="match status" value="1"/>
</dbReference>
<organism evidence="8 9">
    <name type="scientific">Bombilactobacillus apium</name>
    <dbReference type="NCBI Taxonomy" id="2675299"/>
    <lineage>
        <taxon>Bacteria</taxon>
        <taxon>Bacillati</taxon>
        <taxon>Bacillota</taxon>
        <taxon>Bacilli</taxon>
        <taxon>Lactobacillales</taxon>
        <taxon>Lactobacillaceae</taxon>
        <taxon>Bombilactobacillus</taxon>
    </lineage>
</organism>
<dbReference type="UniPathway" id="UPA00904">
    <property type="reaction ID" value="UER00871"/>
</dbReference>
<evidence type="ECO:0000313" key="8">
    <source>
        <dbReference type="EMBL" id="NVY95692.1"/>
    </source>
</evidence>
<reference evidence="8 9" key="1">
    <citation type="submission" date="2020-06" db="EMBL/GenBank/DDBJ databases">
        <authorList>
            <person name="Kang J."/>
        </authorList>
    </citation>
    <scope>NUCLEOTIDE SEQUENCE [LARGE SCALE GENOMIC DNA]</scope>
    <source>
        <strain evidence="8 9">DCY120</strain>
    </source>
</reference>
<dbReference type="PANTHER" id="PTHR46832">
    <property type="entry name" value="5'-METHYLTHIOADENOSINE/S-ADENOSYLHOMOCYSTEINE NUCLEOSIDASE"/>
    <property type="match status" value="1"/>
</dbReference>
<evidence type="ECO:0000313" key="9">
    <source>
        <dbReference type="Proteomes" id="UP000563523"/>
    </source>
</evidence>
<dbReference type="CDD" id="cd09008">
    <property type="entry name" value="MTAN"/>
    <property type="match status" value="1"/>
</dbReference>
<dbReference type="GO" id="GO:0005829">
    <property type="term" value="C:cytosol"/>
    <property type="evidence" value="ECO:0007669"/>
    <property type="project" value="TreeGrafter"/>
</dbReference>
<keyword evidence="5" id="KW-0486">Methionine biosynthesis</keyword>
<evidence type="ECO:0000256" key="1">
    <source>
        <dbReference type="ARBA" id="ARBA00004945"/>
    </source>
</evidence>
<dbReference type="EC" id="3.2.2.9" evidence="2"/>
<keyword evidence="3" id="KW-0028">Amino-acid biosynthesis</keyword>
<dbReference type="PANTHER" id="PTHR46832:SF1">
    <property type="entry name" value="5'-METHYLTHIOADENOSINE_S-ADENOSYLHOMOCYSTEINE NUCLEOSIDASE"/>
    <property type="match status" value="1"/>
</dbReference>
<dbReference type="Gene3D" id="3.40.50.1580">
    <property type="entry name" value="Nucleoside phosphorylase domain"/>
    <property type="match status" value="1"/>
</dbReference>
<comment type="pathway">
    <text evidence="1">Amino-acid biosynthesis; L-methionine biosynthesis via salvage pathway; S-methyl-5-thio-alpha-D-ribose 1-phosphate from S-methyl-5'-thioadenosine (hydrolase route): step 1/2.</text>
</comment>
<dbReference type="GO" id="GO:0008930">
    <property type="term" value="F:methylthioadenosine nucleosidase activity"/>
    <property type="evidence" value="ECO:0007669"/>
    <property type="project" value="InterPro"/>
</dbReference>
<comment type="catalytic activity">
    <reaction evidence="6">
        <text>5'-deoxyadenosine + H2O = 5-deoxy-D-ribose + adenine</text>
        <dbReference type="Rhea" id="RHEA:29859"/>
        <dbReference type="ChEBI" id="CHEBI:15377"/>
        <dbReference type="ChEBI" id="CHEBI:16708"/>
        <dbReference type="ChEBI" id="CHEBI:17319"/>
        <dbReference type="ChEBI" id="CHEBI:149540"/>
        <dbReference type="EC" id="3.2.2.9"/>
    </reaction>
    <physiologicalReaction direction="left-to-right" evidence="6">
        <dbReference type="Rhea" id="RHEA:29860"/>
    </physiologicalReaction>
</comment>
<accession>A0A850R524</accession>
<dbReference type="GO" id="GO:0008782">
    <property type="term" value="F:adenosylhomocysteine nucleosidase activity"/>
    <property type="evidence" value="ECO:0007669"/>
    <property type="project" value="UniProtKB-EC"/>
</dbReference>
<name>A0A850R524_9LACO</name>
<evidence type="ECO:0000259" key="7">
    <source>
        <dbReference type="Pfam" id="PF01048"/>
    </source>
</evidence>
<dbReference type="InterPro" id="IPR010049">
    <property type="entry name" value="MTA_SAH_Nsdase"/>
</dbReference>